<evidence type="ECO:0000256" key="15">
    <source>
        <dbReference type="PIRSR" id="PIRSR000977-2"/>
    </source>
</evidence>
<evidence type="ECO:0000256" key="13">
    <source>
        <dbReference type="PIRNR" id="PIRNR000977"/>
    </source>
</evidence>
<accession>A0A2A4WZD8</accession>
<evidence type="ECO:0000259" key="16">
    <source>
        <dbReference type="PROSITE" id="PS51784"/>
    </source>
</evidence>
<feature type="binding site" evidence="15">
    <location>
        <position position="10"/>
    </location>
    <ligand>
        <name>Mg(2+)</name>
        <dbReference type="ChEBI" id="CHEBI:18420"/>
        <label>1</label>
    </ligand>
</feature>
<evidence type="ECO:0000259" key="17">
    <source>
        <dbReference type="PROSITE" id="PS51785"/>
    </source>
</evidence>
<dbReference type="PIRSF" id="PIRSF000977">
    <property type="entry name" value="Exodeoxyribonuclease_I"/>
    <property type="match status" value="1"/>
</dbReference>
<dbReference type="Pfam" id="PF08411">
    <property type="entry name" value="ExoI_SH3"/>
    <property type="match status" value="1"/>
</dbReference>
<evidence type="ECO:0000256" key="4">
    <source>
        <dbReference type="ARBA" id="ARBA00022722"/>
    </source>
</evidence>
<evidence type="ECO:0000256" key="3">
    <source>
        <dbReference type="ARBA" id="ARBA00019900"/>
    </source>
</evidence>
<feature type="binding site" evidence="15">
    <location>
        <position position="12"/>
    </location>
    <ligand>
        <name>Mg(2+)</name>
        <dbReference type="ChEBI" id="CHEBI:18420"/>
        <label>2</label>
    </ligand>
</feature>
<dbReference type="SUPFAM" id="SSF53098">
    <property type="entry name" value="Ribonuclease H-like"/>
    <property type="match status" value="1"/>
</dbReference>
<sequence length="477" mass="54530">MADNSIYWYDFETFGKDPRRNRASQFAGIRTDEDLNIISDPLVFYCKPADDFLPDPMACLITGISPQKALADGVCEMEFIKRIHEEFSRPGTCVAGYNSIRFDDELTRQLLYRNFYDPYEREWKNGNSRWDIIDMARLCASTRPEGIKWPRREDGSTSFRLEQLTAANDIEHADAHDALSDVIATIEFAKLIRQKQPKLYDYVYKLRNKRAVQSEIDMVTRKPVLHVSMMYPATQGCLALVMPLCPHPSNNNGIIVYDLREDPESWARLSVEEIRKRIFTARDELEEGVERIGLKTIHINKCPVVTSPAVLSAEGAVQFGIDLDKCKGHWSYLQGNNDIVSKVTEVFSEEAGQKEADPDFMIYSGGFFSDADKKLMSMIRSTSATDLARLDLPFRDTRLRTMLQRYRARNYKDTLNNQELAEWNQFRRERLVSSEALASYEQGYAEAKAKAGDSKQDLFKSLDDYVAVISAIDAAAE</sequence>
<keyword evidence="5 15" id="KW-0479">Metal-binding</keyword>
<dbReference type="GO" id="GO:0003677">
    <property type="term" value="F:DNA binding"/>
    <property type="evidence" value="ECO:0007669"/>
    <property type="project" value="UniProtKB-KW"/>
</dbReference>
<evidence type="ECO:0000256" key="14">
    <source>
        <dbReference type="PIRSR" id="PIRSR000977-1"/>
    </source>
</evidence>
<dbReference type="InterPro" id="IPR034747">
    <property type="entry name" value="EXOI_SH3"/>
</dbReference>
<dbReference type="NCBIfam" id="NF008746">
    <property type="entry name" value="PRK11779.1"/>
    <property type="match status" value="1"/>
</dbReference>
<dbReference type="Gene3D" id="3.30.420.10">
    <property type="entry name" value="Ribonuclease H-like superfamily/Ribonuclease H"/>
    <property type="match status" value="1"/>
</dbReference>
<evidence type="ECO:0000256" key="2">
    <source>
        <dbReference type="ARBA" id="ARBA00012108"/>
    </source>
</evidence>
<evidence type="ECO:0000256" key="10">
    <source>
        <dbReference type="ARBA" id="ARBA00023125"/>
    </source>
</evidence>
<dbReference type="InterPro" id="IPR013620">
    <property type="entry name" value="Exonuc_1_SH3"/>
</dbReference>
<feature type="domain" description="ExoI SH3-like" evidence="16">
    <location>
        <begin position="197"/>
        <end position="351"/>
    </location>
</feature>
<feature type="binding site" evidence="15">
    <location>
        <position position="181"/>
    </location>
    <ligand>
        <name>Mg(2+)</name>
        <dbReference type="ChEBI" id="CHEBI:18420"/>
        <label>2</label>
    </ligand>
</feature>
<gene>
    <name evidence="18" type="ORF">COB20_13395</name>
</gene>
<dbReference type="AlphaFoldDB" id="A0A2A4WZD8"/>
<dbReference type="CDD" id="cd06138">
    <property type="entry name" value="ExoI_N"/>
    <property type="match status" value="1"/>
</dbReference>
<dbReference type="EMBL" id="NVUL01000080">
    <property type="protein sequence ID" value="PCI75195.1"/>
    <property type="molecule type" value="Genomic_DNA"/>
</dbReference>
<name>A0A2A4WZD8_9GAMM</name>
<keyword evidence="11 13" id="KW-0234">DNA repair</keyword>
<dbReference type="InterPro" id="IPR058561">
    <property type="entry name" value="Exonuc_1_C"/>
</dbReference>
<keyword evidence="4 13" id="KW-0540">Nuclease</keyword>
<feature type="binding site" evidence="14">
    <location>
        <position position="160"/>
    </location>
    <ligand>
        <name>substrate</name>
    </ligand>
</feature>
<evidence type="ECO:0000313" key="19">
    <source>
        <dbReference type="Proteomes" id="UP000218767"/>
    </source>
</evidence>
<keyword evidence="8 13" id="KW-0269">Exonuclease</keyword>
<dbReference type="Pfam" id="PF00929">
    <property type="entry name" value="RNase_T"/>
    <property type="match status" value="1"/>
</dbReference>
<dbReference type="SMART" id="SM00479">
    <property type="entry name" value="EXOIII"/>
    <property type="match status" value="1"/>
</dbReference>
<keyword evidence="6 13" id="KW-0227">DNA damage</keyword>
<evidence type="ECO:0000256" key="9">
    <source>
        <dbReference type="ARBA" id="ARBA00022842"/>
    </source>
</evidence>
<evidence type="ECO:0000256" key="5">
    <source>
        <dbReference type="ARBA" id="ARBA00022723"/>
    </source>
</evidence>
<proteinExistence type="predicted"/>
<evidence type="ECO:0000256" key="11">
    <source>
        <dbReference type="ARBA" id="ARBA00023204"/>
    </source>
</evidence>
<feature type="binding site" evidence="14">
    <location>
        <position position="12"/>
    </location>
    <ligand>
        <name>substrate</name>
    </ligand>
</feature>
<dbReference type="InterPro" id="IPR013520">
    <property type="entry name" value="Ribonucl_H"/>
</dbReference>
<dbReference type="PROSITE" id="PS51785">
    <property type="entry name" value="EXOI_C"/>
    <property type="match status" value="1"/>
</dbReference>
<evidence type="ECO:0000256" key="8">
    <source>
        <dbReference type="ARBA" id="ARBA00022839"/>
    </source>
</evidence>
<dbReference type="InterPro" id="IPR012337">
    <property type="entry name" value="RNaseH-like_sf"/>
</dbReference>
<dbReference type="GO" id="GO:0006281">
    <property type="term" value="P:DNA repair"/>
    <property type="evidence" value="ECO:0007669"/>
    <property type="project" value="UniProtKB-KW"/>
</dbReference>
<comment type="caution">
    <text evidence="18">The sequence shown here is derived from an EMBL/GenBank/DDBJ whole genome shotgun (WGS) entry which is preliminary data.</text>
</comment>
<dbReference type="Pfam" id="PF26016">
    <property type="entry name" value="ExoI_C"/>
    <property type="match status" value="1"/>
</dbReference>
<dbReference type="InterPro" id="IPR036397">
    <property type="entry name" value="RNaseH_sf"/>
</dbReference>
<keyword evidence="9 15" id="KW-0460">Magnesium</keyword>
<dbReference type="Proteomes" id="UP000218767">
    <property type="component" value="Unassembled WGS sequence"/>
</dbReference>
<evidence type="ECO:0000256" key="1">
    <source>
        <dbReference type="ARBA" id="ARBA00000563"/>
    </source>
</evidence>
<dbReference type="PROSITE" id="PS51784">
    <property type="entry name" value="EXOI_SH3"/>
    <property type="match status" value="1"/>
</dbReference>
<dbReference type="Gene3D" id="1.20.1280.70">
    <property type="entry name" value="Exonuclease ExoI, domain 3"/>
    <property type="match status" value="1"/>
</dbReference>
<dbReference type="Gene3D" id="3.30.1520.20">
    <property type="entry name" value="Exonuclease ExoI, domain 2"/>
    <property type="match status" value="1"/>
</dbReference>
<feature type="domain" description="ExoI C-terminal" evidence="17">
    <location>
        <begin position="354"/>
        <end position="470"/>
    </location>
</feature>
<dbReference type="InterPro" id="IPR038649">
    <property type="entry name" value="EXOI_SH3_sf"/>
</dbReference>
<protein>
    <recommendedName>
        <fullName evidence="3 13">Exodeoxyribonuclease I</fullName>
        <ecNumber evidence="2 13">3.1.11.1</ecNumber>
    </recommendedName>
</protein>
<dbReference type="GO" id="GO:0008310">
    <property type="term" value="F:single-stranded DNA 3'-5' DNA exonuclease activity"/>
    <property type="evidence" value="ECO:0007669"/>
    <property type="project" value="UniProtKB-EC"/>
</dbReference>
<dbReference type="GO" id="GO:0046872">
    <property type="term" value="F:metal ion binding"/>
    <property type="evidence" value="ECO:0007669"/>
    <property type="project" value="UniProtKB-KW"/>
</dbReference>
<comment type="subunit">
    <text evidence="12">Monomer. Interacts with ssb (via C-terminus); this interaction stimulates the exonuclease activity by recruiting the enzyme to its substrate.</text>
</comment>
<keyword evidence="7 13" id="KW-0378">Hydrolase</keyword>
<dbReference type="EC" id="3.1.11.1" evidence="2 13"/>
<comment type="catalytic activity">
    <reaction evidence="1 13">
        <text>Exonucleolytic cleavage in the 3'- to 5'-direction to yield nucleoside 5'-phosphates.</text>
        <dbReference type="EC" id="3.1.11.1"/>
    </reaction>
</comment>
<keyword evidence="10" id="KW-0238">DNA-binding</keyword>
<comment type="cofactor">
    <cofactor evidence="15">
        <name>Mg(2+)</name>
        <dbReference type="ChEBI" id="CHEBI:18420"/>
    </cofactor>
    <text evidence="15">Binds 2 Mg(2+) ions per monomer.</text>
</comment>
<dbReference type="InterPro" id="IPR023607">
    <property type="entry name" value="Exodeoxyribonuclease_I"/>
</dbReference>
<organism evidence="18 19">
    <name type="scientific">SAR86 cluster bacterium</name>
    <dbReference type="NCBI Taxonomy" id="2030880"/>
    <lineage>
        <taxon>Bacteria</taxon>
        <taxon>Pseudomonadati</taxon>
        <taxon>Pseudomonadota</taxon>
        <taxon>Gammaproteobacteria</taxon>
        <taxon>SAR86 cluster</taxon>
    </lineage>
</organism>
<dbReference type="FunFam" id="3.30.420.10:FF:000033">
    <property type="entry name" value="Exodeoxyribonuclease I"/>
    <property type="match status" value="1"/>
</dbReference>
<reference evidence="19" key="1">
    <citation type="submission" date="2017-08" db="EMBL/GenBank/DDBJ databases">
        <title>A dynamic microbial community with high functional redundancy inhabits the cold, oxic subseafloor aquifer.</title>
        <authorList>
            <person name="Tully B.J."/>
            <person name="Wheat C.G."/>
            <person name="Glazer B.T."/>
            <person name="Huber J.A."/>
        </authorList>
    </citation>
    <scope>NUCLEOTIDE SEQUENCE [LARGE SCALE GENOMIC DNA]</scope>
</reference>
<evidence type="ECO:0000256" key="12">
    <source>
        <dbReference type="ARBA" id="ARBA00046792"/>
    </source>
</evidence>
<evidence type="ECO:0000313" key="18">
    <source>
        <dbReference type="EMBL" id="PCI75195.1"/>
    </source>
</evidence>
<evidence type="ECO:0000256" key="6">
    <source>
        <dbReference type="ARBA" id="ARBA00022763"/>
    </source>
</evidence>
<evidence type="ECO:0000256" key="7">
    <source>
        <dbReference type="ARBA" id="ARBA00022801"/>
    </source>
</evidence>